<proteinExistence type="inferred from homology"/>
<evidence type="ECO:0008006" key="6">
    <source>
        <dbReference type="Google" id="ProtNLM"/>
    </source>
</evidence>
<dbReference type="Gene3D" id="3.40.50.2000">
    <property type="entry name" value="Glycogen Phosphorylase B"/>
    <property type="match status" value="2"/>
</dbReference>
<evidence type="ECO:0000256" key="3">
    <source>
        <dbReference type="ARBA" id="ARBA00022676"/>
    </source>
</evidence>
<dbReference type="Gene3D" id="3.30.70.1020">
    <property type="entry name" value="Trehalose-6-phosphate phosphatase related protein, domain 2"/>
    <property type="match status" value="1"/>
</dbReference>
<dbReference type="NCBIfam" id="TIGR00685">
    <property type="entry name" value="T6PP"/>
    <property type="match status" value="1"/>
</dbReference>
<name>A0A7S1TLK9_9RHOD</name>
<evidence type="ECO:0000313" key="5">
    <source>
        <dbReference type="EMBL" id="CAD9240451.1"/>
    </source>
</evidence>
<organism evidence="5">
    <name type="scientific">Erythrolobus australicus</name>
    <dbReference type="NCBI Taxonomy" id="1077150"/>
    <lineage>
        <taxon>Eukaryota</taxon>
        <taxon>Rhodophyta</taxon>
        <taxon>Bangiophyceae</taxon>
        <taxon>Porphyridiales</taxon>
        <taxon>Porphyridiaceae</taxon>
        <taxon>Erythrolobus</taxon>
    </lineage>
</organism>
<dbReference type="GO" id="GO:0016757">
    <property type="term" value="F:glycosyltransferase activity"/>
    <property type="evidence" value="ECO:0007669"/>
    <property type="project" value="UniProtKB-KW"/>
</dbReference>
<dbReference type="Pfam" id="PF02358">
    <property type="entry name" value="Trehalose_PPase"/>
    <property type="match status" value="1"/>
</dbReference>
<sequence>MDAVSQTLLAEFNCVPVFIPRDTLTEFYQGFCKGTLWPLFHMLTPLTDENDHTVQFDRSLWHTYCLVNRKFSDVVVALYQEDNMIWIHDYHLMVLPSQLRRRLTGSKIGFFLHIPWPSSEAYRTLPVRDELLRGLLSSTLLGFHLFDYARHFLSACVRLLNIEHEARRGILGVEYSGRHVMIRVSHIGIDPTRFTTHLGSEAVQEKKEELGLVPIRNHRQHVLAAIDDLDVFKGISLKLLAFENLLQAYTTYRGRVVLVQVAIPKKARVKSIVQSEIRELVEQINTKYGKPGYTPVIYIERDISFDERIAIYSEADALLLTPIRDGLNLIPYEYIVSSGNGKGQLILSEFTGCSRALSSAVRLNPWNYDEVMSAIDRVLQRDPEEIMLKHAADRKYVESHPTAKWAESFLTDLTQASEPVQKLLKLGLGLGVGLRVLEFEGFEALNAEKVVRAYDASEANNTERVFLLDYDGTLTMSTCSSRMSHAWARPSDAAMQYLAALARDSRNHVYIMSGRTKEVLMKTFAGIPAIGLAAEHGFYYRSPNSTEWTTLQEVSDLSWREVALEIMQGYAERTDGSYIEDKSAGLVWHYLDADPEFGNWQAKEMRDHLETVLNAFEVQVVTGHGWLQVRLQNMNKGAMTEKILKELLPDGSSPGFVLCLGDDRTDEDMFTILSRELDRSRCELFTCTVGVKPSNANYYLRTSDEVVDLLGLISMTSQRPTGLPATTVAAAMDTHRARSTTVSDFRDLARPSA</sequence>
<dbReference type="NCBIfam" id="TIGR01484">
    <property type="entry name" value="HAD-SF-IIB"/>
    <property type="match status" value="1"/>
</dbReference>
<dbReference type="SUPFAM" id="SSF53756">
    <property type="entry name" value="UDP-Glycosyltransferase/glycogen phosphorylase"/>
    <property type="match status" value="1"/>
</dbReference>
<dbReference type="CDD" id="cd03788">
    <property type="entry name" value="GT20_TPS"/>
    <property type="match status" value="1"/>
</dbReference>
<dbReference type="PANTHER" id="PTHR10788:SF94">
    <property type="entry name" value="ALPHA,ALPHA-TREHALOSE-PHOSPHATE SYNTHASE [UDP-FORMING] 5"/>
    <property type="match status" value="1"/>
</dbReference>
<comment type="similarity">
    <text evidence="1">In the N-terminal section; belongs to the glycosyltransferase 20 family.</text>
</comment>
<dbReference type="AlphaFoldDB" id="A0A7S1TLK9"/>
<dbReference type="PANTHER" id="PTHR10788">
    <property type="entry name" value="TREHALOSE-6-PHOSPHATE SYNTHASE"/>
    <property type="match status" value="1"/>
</dbReference>
<keyword evidence="4" id="KW-0808">Transferase</keyword>
<dbReference type="InterPro" id="IPR006379">
    <property type="entry name" value="HAD-SF_hydro_IIB"/>
</dbReference>
<dbReference type="InterPro" id="IPR036412">
    <property type="entry name" value="HAD-like_sf"/>
</dbReference>
<dbReference type="Pfam" id="PF00982">
    <property type="entry name" value="Glyco_transf_20"/>
    <property type="match status" value="1"/>
</dbReference>
<dbReference type="FunFam" id="3.40.50.2000:FF:000010">
    <property type="entry name" value="Alpha,alpha-trehalose-phosphate synthase"/>
    <property type="match status" value="1"/>
</dbReference>
<gene>
    <name evidence="5" type="ORF">EAUS1353_LOCUS2190</name>
</gene>
<accession>A0A7S1TLK9</accession>
<comment type="similarity">
    <text evidence="2">In the C-terminal section; belongs to the trehalose phosphatase family.</text>
</comment>
<keyword evidence="3" id="KW-0328">Glycosyltransferase</keyword>
<dbReference type="InterPro" id="IPR003337">
    <property type="entry name" value="Trehalose_PPase"/>
</dbReference>
<dbReference type="InterPro" id="IPR001830">
    <property type="entry name" value="Glyco_trans_20"/>
</dbReference>
<evidence type="ECO:0000256" key="1">
    <source>
        <dbReference type="ARBA" id="ARBA00005409"/>
    </source>
</evidence>
<dbReference type="EMBL" id="HBGI01003367">
    <property type="protein sequence ID" value="CAD9240451.1"/>
    <property type="molecule type" value="Transcribed_RNA"/>
</dbReference>
<dbReference type="InterPro" id="IPR023214">
    <property type="entry name" value="HAD_sf"/>
</dbReference>
<dbReference type="Gene3D" id="3.40.50.1000">
    <property type="entry name" value="HAD superfamily/HAD-like"/>
    <property type="match status" value="1"/>
</dbReference>
<dbReference type="FunFam" id="3.40.50.1000:FF:000052">
    <property type="entry name" value="Alpha,alpha-trehalose-phosphate synthase [UDP-forming] 6"/>
    <property type="match status" value="1"/>
</dbReference>
<dbReference type="GO" id="GO:0005992">
    <property type="term" value="P:trehalose biosynthetic process"/>
    <property type="evidence" value="ECO:0007669"/>
    <property type="project" value="InterPro"/>
</dbReference>
<protein>
    <recommendedName>
        <fullName evidence="6">Alpha,alpha-trehalose-phosphate synthase (UDP-forming)</fullName>
    </recommendedName>
</protein>
<reference evidence="5" key="1">
    <citation type="submission" date="2021-01" db="EMBL/GenBank/DDBJ databases">
        <authorList>
            <person name="Corre E."/>
            <person name="Pelletier E."/>
            <person name="Niang G."/>
            <person name="Scheremetjew M."/>
            <person name="Finn R."/>
            <person name="Kale V."/>
            <person name="Holt S."/>
            <person name="Cochrane G."/>
            <person name="Meng A."/>
            <person name="Brown T."/>
            <person name="Cohen L."/>
        </authorList>
    </citation>
    <scope>NUCLEOTIDE SEQUENCE</scope>
    <source>
        <strain evidence="5">CCMP3124</strain>
    </source>
</reference>
<dbReference type="SUPFAM" id="SSF56784">
    <property type="entry name" value="HAD-like"/>
    <property type="match status" value="1"/>
</dbReference>
<dbReference type="GO" id="GO:0005829">
    <property type="term" value="C:cytosol"/>
    <property type="evidence" value="ECO:0007669"/>
    <property type="project" value="TreeGrafter"/>
</dbReference>
<evidence type="ECO:0000256" key="2">
    <source>
        <dbReference type="ARBA" id="ARBA00006330"/>
    </source>
</evidence>
<evidence type="ECO:0000256" key="4">
    <source>
        <dbReference type="ARBA" id="ARBA00022679"/>
    </source>
</evidence>
<dbReference type="GO" id="GO:0004805">
    <property type="term" value="F:trehalose-phosphatase activity"/>
    <property type="evidence" value="ECO:0007669"/>
    <property type="project" value="TreeGrafter"/>
</dbReference>
<dbReference type="CDD" id="cd01627">
    <property type="entry name" value="HAD_TPP"/>
    <property type="match status" value="1"/>
</dbReference>